<evidence type="ECO:0000256" key="3">
    <source>
        <dbReference type="ARBA" id="ARBA00022692"/>
    </source>
</evidence>
<gene>
    <name evidence="7" type="ORF">IMG5_123720</name>
</gene>
<sequence length="470" mass="55496">MGENYGQGTIQRTLKDDGDDFLNTALRKWKFNSKYNRNLKLFSALFLFFLTFGIIFIVYYFKIVEYKKRYDDYCQLNDQTCKFQLKIDQNMEQPIFFYYEIDNFYQTHRKFYQSKDVLQLRGEVRSISQLSDCEPYVTNKQMGKKTSITGKELIQDEAANPCGLIAKTYFNDTYKLYKIVDGQKNPLKIDIDENDIAWDVDKNYNYKLNTNQDSMWLNVTNEHFMVWMRTSGMGRFKKLWGRIKQNLEVGDYIIEVQNNYDVKVFNGQKSFIMTTTSAFGQKNPVLIVAYFSGAFVCLVSLIEEREQERVYYYQDMLKKKVLIQKHKLQLFQILVGVDYKQKIVEINNKKIKLYIWDTAGQEKYRPLVYSYFQNTQAAILILVGNKCDLEYEEPDENILNEYQKKYNISFLITPPFFTVYTQFEEGVLPVAVTLLGNSLNSNVFGVQVNVMLGVLEQIYLFQNIGRFLSF</sequence>
<name>G0QVH5_ICHMU</name>
<dbReference type="GO" id="GO:0003924">
    <property type="term" value="F:GTPase activity"/>
    <property type="evidence" value="ECO:0007669"/>
    <property type="project" value="InterPro"/>
</dbReference>
<proteinExistence type="inferred from homology"/>
<dbReference type="InParanoid" id="G0QVH5"/>
<dbReference type="GO" id="GO:0005886">
    <property type="term" value="C:plasma membrane"/>
    <property type="evidence" value="ECO:0007669"/>
    <property type="project" value="TreeGrafter"/>
</dbReference>
<evidence type="ECO:0000256" key="5">
    <source>
        <dbReference type="ARBA" id="ARBA00023136"/>
    </source>
</evidence>
<dbReference type="InterPro" id="IPR001806">
    <property type="entry name" value="Small_GTPase"/>
</dbReference>
<accession>G0QVH5</accession>
<dbReference type="Gene3D" id="3.40.50.300">
    <property type="entry name" value="P-loop containing nucleotide triphosphate hydrolases"/>
    <property type="match status" value="1"/>
</dbReference>
<dbReference type="eggNOG" id="KOG2952">
    <property type="taxonomic scope" value="Eukaryota"/>
</dbReference>
<evidence type="ECO:0000313" key="8">
    <source>
        <dbReference type="Proteomes" id="UP000008983"/>
    </source>
</evidence>
<dbReference type="RefSeq" id="XP_004032372.1">
    <property type="nucleotide sequence ID" value="XM_004032324.1"/>
</dbReference>
<protein>
    <submittedName>
        <fullName evidence="7">Ligand-effect modulator 3 LEM3 family protein, putative</fullName>
    </submittedName>
</protein>
<dbReference type="GO" id="GO:0005794">
    <property type="term" value="C:Golgi apparatus"/>
    <property type="evidence" value="ECO:0007669"/>
    <property type="project" value="TreeGrafter"/>
</dbReference>
<keyword evidence="4 6" id="KW-1133">Transmembrane helix</keyword>
<dbReference type="Proteomes" id="UP000008983">
    <property type="component" value="Unassembled WGS sequence"/>
</dbReference>
<evidence type="ECO:0000256" key="4">
    <source>
        <dbReference type="ARBA" id="ARBA00022989"/>
    </source>
</evidence>
<dbReference type="AlphaFoldDB" id="G0QVH5"/>
<dbReference type="eggNOG" id="KOG0083">
    <property type="taxonomic scope" value="Eukaryota"/>
</dbReference>
<dbReference type="OrthoDB" id="340608at2759"/>
<feature type="transmembrane region" description="Helical" evidence="6">
    <location>
        <begin position="41"/>
        <end position="61"/>
    </location>
</feature>
<keyword evidence="8" id="KW-1185">Reference proteome</keyword>
<evidence type="ECO:0000256" key="1">
    <source>
        <dbReference type="ARBA" id="ARBA00004141"/>
    </source>
</evidence>
<dbReference type="Pfam" id="PF00071">
    <property type="entry name" value="Ras"/>
    <property type="match status" value="1"/>
</dbReference>
<keyword evidence="3 6" id="KW-0812">Transmembrane</keyword>
<dbReference type="GO" id="GO:0005525">
    <property type="term" value="F:GTP binding"/>
    <property type="evidence" value="ECO:0007669"/>
    <property type="project" value="InterPro"/>
</dbReference>
<keyword evidence="5 6" id="KW-0472">Membrane</keyword>
<dbReference type="InterPro" id="IPR005045">
    <property type="entry name" value="CDC50/LEM3_fam"/>
</dbReference>
<dbReference type="SUPFAM" id="SSF52540">
    <property type="entry name" value="P-loop containing nucleoside triphosphate hydrolases"/>
    <property type="match status" value="1"/>
</dbReference>
<dbReference type="GeneID" id="14906901"/>
<evidence type="ECO:0000256" key="2">
    <source>
        <dbReference type="ARBA" id="ARBA00009457"/>
    </source>
</evidence>
<dbReference type="STRING" id="857967.G0QVH5"/>
<evidence type="ECO:0000256" key="6">
    <source>
        <dbReference type="SAM" id="Phobius"/>
    </source>
</evidence>
<dbReference type="Pfam" id="PF03381">
    <property type="entry name" value="CDC50"/>
    <property type="match status" value="1"/>
</dbReference>
<dbReference type="OMA" id="TKHEYET"/>
<dbReference type="PROSITE" id="PS51419">
    <property type="entry name" value="RAB"/>
    <property type="match status" value="1"/>
</dbReference>
<dbReference type="GO" id="GO:0005783">
    <property type="term" value="C:endoplasmic reticulum"/>
    <property type="evidence" value="ECO:0007669"/>
    <property type="project" value="TreeGrafter"/>
</dbReference>
<dbReference type="InterPro" id="IPR027417">
    <property type="entry name" value="P-loop_NTPase"/>
</dbReference>
<dbReference type="PANTHER" id="PTHR10926:SF0">
    <property type="entry name" value="CDC50, ISOFORM A"/>
    <property type="match status" value="1"/>
</dbReference>
<organism evidence="7 8">
    <name type="scientific">Ichthyophthirius multifiliis</name>
    <name type="common">White spot disease agent</name>
    <name type="synonym">Ich</name>
    <dbReference type="NCBI Taxonomy" id="5932"/>
    <lineage>
        <taxon>Eukaryota</taxon>
        <taxon>Sar</taxon>
        <taxon>Alveolata</taxon>
        <taxon>Ciliophora</taxon>
        <taxon>Intramacronucleata</taxon>
        <taxon>Oligohymenophorea</taxon>
        <taxon>Hymenostomatida</taxon>
        <taxon>Ophryoglenina</taxon>
        <taxon>Ichthyophthirius</taxon>
    </lineage>
</organism>
<comment type="similarity">
    <text evidence="2">Belongs to the CDC50/LEM3 family.</text>
</comment>
<dbReference type="SMART" id="SM00175">
    <property type="entry name" value="RAB"/>
    <property type="match status" value="1"/>
</dbReference>
<dbReference type="EMBL" id="GL983944">
    <property type="protein sequence ID" value="EGR30785.1"/>
    <property type="molecule type" value="Genomic_DNA"/>
</dbReference>
<comment type="subcellular location">
    <subcellularLocation>
        <location evidence="1">Membrane</location>
        <topology evidence="1">Multi-pass membrane protein</topology>
    </subcellularLocation>
</comment>
<evidence type="ECO:0000313" key="7">
    <source>
        <dbReference type="EMBL" id="EGR30785.1"/>
    </source>
</evidence>
<reference evidence="7 8" key="1">
    <citation type="submission" date="2011-07" db="EMBL/GenBank/DDBJ databases">
        <authorList>
            <person name="Coyne R."/>
            <person name="Brami D."/>
            <person name="Johnson J."/>
            <person name="Hostetler J."/>
            <person name="Hannick L."/>
            <person name="Clark T."/>
            <person name="Cassidy-Hanley D."/>
            <person name="Inman J."/>
        </authorList>
    </citation>
    <scope>NUCLEOTIDE SEQUENCE [LARGE SCALE GENOMIC DNA]</scope>
    <source>
        <strain evidence="7 8">G5</strain>
    </source>
</reference>
<dbReference type="PANTHER" id="PTHR10926">
    <property type="entry name" value="CELL CYCLE CONTROL PROTEIN 50"/>
    <property type="match status" value="1"/>
</dbReference>